<dbReference type="HOGENOM" id="CLU_070589_0_0_10"/>
<evidence type="ECO:0008006" key="4">
    <source>
        <dbReference type="Google" id="ProtNLM"/>
    </source>
</evidence>
<sequence>MKKITYICLAILFSLSFIPQASACDICGCGVGSYYLGILPDFNKRFIGLRYQHKSLLTHLGPTGNRTPITADETYESMELWGAWNIGTKWRIMTILPYNFNTRYIKGSGEKGKKDGLGDVVVMGYYKLFEKSTSTSADQLLAHSLWIGGGIKAPTGKYDNAERSGVSQDSPNNFQLGTASTDFMINLAYDIRLMDVGLNVNSTYKLNTANKYDYRYANKFTANALLYYKFNIKNQVRIAPNAGVIYETQPKDVVYDQYDVAQSGGYSTTAVAGVEVNIGRVSLGGNYQTPMAQQLADGRAKARDRFMTHISYSF</sequence>
<evidence type="ECO:0000313" key="3">
    <source>
        <dbReference type="Proteomes" id="UP000006241"/>
    </source>
</evidence>
<feature type="signal peptide" evidence="1">
    <location>
        <begin position="1"/>
        <end position="23"/>
    </location>
</feature>
<reference evidence="2 3" key="1">
    <citation type="submission" date="2009-01" db="EMBL/GenBank/DDBJ databases">
        <authorList>
            <person name="Qin X."/>
            <person name="Bachman B."/>
            <person name="Battles P."/>
            <person name="Bell A."/>
            <person name="Bess C."/>
            <person name="Bickham C."/>
            <person name="Chaboub L."/>
            <person name="Chen D."/>
            <person name="Coyle M."/>
            <person name="Deiros D.R."/>
            <person name="Dinh H."/>
            <person name="Forbes L."/>
            <person name="Fowler G."/>
            <person name="Francisco L."/>
            <person name="Fu Q."/>
            <person name="Gubbala S."/>
            <person name="Hale W."/>
            <person name="Han Y."/>
            <person name="Hemphill L."/>
            <person name="Highlander S.K."/>
            <person name="Hirani K."/>
            <person name="Hogues M."/>
            <person name="Jackson L."/>
            <person name="Jakkamsetti A."/>
            <person name="Javaid M."/>
            <person name="Jiang H."/>
            <person name="Korchina V."/>
            <person name="Kovar C."/>
            <person name="Lara F."/>
            <person name="Lee S."/>
            <person name="Mata R."/>
            <person name="Mathew T."/>
            <person name="Moen C."/>
            <person name="Morales K."/>
            <person name="Munidasa M."/>
            <person name="Nazareth L."/>
            <person name="Ngo R."/>
            <person name="Nguyen L."/>
            <person name="Okwuonu G."/>
            <person name="Ongeri F."/>
            <person name="Patil S."/>
            <person name="Petrosino J."/>
            <person name="Pham C."/>
            <person name="Pham P."/>
            <person name="Pu L.-L."/>
            <person name="Puazo M."/>
            <person name="Raj R."/>
            <person name="Reid J."/>
            <person name="Rouhana J."/>
            <person name="Saada N."/>
            <person name="Shang Y."/>
            <person name="Simmons D."/>
            <person name="Thornton R."/>
            <person name="Warren J."/>
            <person name="Weissenberger G."/>
            <person name="Zhang J."/>
            <person name="Zhang L."/>
            <person name="Zhou C."/>
            <person name="Zhu D."/>
            <person name="Muzny D."/>
            <person name="Worley K."/>
            <person name="Gibbs R."/>
        </authorList>
    </citation>
    <scope>NUCLEOTIDE SEQUENCE [LARGE SCALE GENOMIC DNA]</scope>
    <source>
        <strain evidence="2 3">ATCC 33300</strain>
    </source>
</reference>
<organism evidence="2 3">
    <name type="scientific">Sphingobacterium spiritivorum ATCC 33300</name>
    <dbReference type="NCBI Taxonomy" id="525372"/>
    <lineage>
        <taxon>Bacteria</taxon>
        <taxon>Pseudomonadati</taxon>
        <taxon>Bacteroidota</taxon>
        <taxon>Sphingobacteriia</taxon>
        <taxon>Sphingobacteriales</taxon>
        <taxon>Sphingobacteriaceae</taxon>
        <taxon>Sphingobacterium</taxon>
    </lineage>
</organism>
<dbReference type="Proteomes" id="UP000006241">
    <property type="component" value="Unassembled WGS sequence"/>
</dbReference>
<dbReference type="AlphaFoldDB" id="C2FVA4"/>
<accession>C2FVA4</accession>
<name>C2FVA4_SPHSI</name>
<comment type="caution">
    <text evidence="2">The sequence shown here is derived from an EMBL/GenBank/DDBJ whole genome shotgun (WGS) entry which is preliminary data.</text>
</comment>
<keyword evidence="1" id="KW-0732">Signal</keyword>
<dbReference type="EMBL" id="ACHB01000031">
    <property type="protein sequence ID" value="EEI93123.1"/>
    <property type="molecule type" value="Genomic_DNA"/>
</dbReference>
<gene>
    <name evidence="2" type="ORF">HMPREF0765_1260</name>
</gene>
<protein>
    <recommendedName>
        <fullName evidence="4">Transporter</fullName>
    </recommendedName>
</protein>
<dbReference type="RefSeq" id="WP_003006922.1">
    <property type="nucleotide sequence ID" value="NZ_GG668631.1"/>
</dbReference>
<evidence type="ECO:0000256" key="1">
    <source>
        <dbReference type="SAM" id="SignalP"/>
    </source>
</evidence>
<proteinExistence type="predicted"/>
<feature type="chain" id="PRO_5002913828" description="Transporter" evidence="1">
    <location>
        <begin position="24"/>
        <end position="314"/>
    </location>
</feature>
<evidence type="ECO:0000313" key="2">
    <source>
        <dbReference type="EMBL" id="EEI93123.1"/>
    </source>
</evidence>